<dbReference type="SMART" id="SM00382">
    <property type="entry name" value="AAA"/>
    <property type="match status" value="2"/>
</dbReference>
<dbReference type="RefSeq" id="WP_376982965.1">
    <property type="nucleotide sequence ID" value="NZ_JBHLSV010000033.1"/>
</dbReference>
<accession>A0ABV6RIZ1</accession>
<keyword evidence="7" id="KW-1185">Reference proteome</keyword>
<feature type="domain" description="ABC transporter" evidence="5">
    <location>
        <begin position="7"/>
        <end position="259"/>
    </location>
</feature>
<name>A0ABV6RIZ1_9MICO</name>
<sequence length="550" mass="58762">MTAPTLLEVTDLRISYRSSRRRGSAPPAVPGVSFTLRAGESLALVGESGSGKSSIARAVLGLLGSRAEVSGAVRLDGTELLSLPDARARRIRGRDIAYVPQDPGGSLDPLRRVIDQVIEPLRHHRIGDPGSHRERALQALAEAGLDEAERLADRWPHELSGGQRQRVLIAAAIVSEPALIIADEPTSALDVTVQRRILDRLQELTSSHGTALLLITHDLAVAADRTDRTIALRRGEIVDEGESRGLLTAPEHPYTRALVEAIPGRSRTLAAIAPPEPADDRAPLLEARGVARTYGTRRDPVHALRPTDLVVRPGDSIGIAGESGSGKTTLARILLGLVAPDAAPGASEADDAAGTVRIGGEPLRTGRRGRAQRRIVQPVFQNPHSSFDPARTVGWSVLEPVRALARVPRAGRSALVARLFEDVGLDPALAARKPDELSGGQLQRVAIARALSIGPQVLVCDEAVSALDVTVQAQILALLSRLQREKGLALVFITHDLAVLRELCRDVLVMRRGEVVESGRTAEVFDAPQHPYTRELIAAIPGAEAELVEV</sequence>
<comment type="caution">
    <text evidence="6">The sequence shown here is derived from an EMBL/GenBank/DDBJ whole genome shotgun (WGS) entry which is preliminary data.</text>
</comment>
<dbReference type="InterPro" id="IPR027417">
    <property type="entry name" value="P-loop_NTPase"/>
</dbReference>
<evidence type="ECO:0000256" key="3">
    <source>
        <dbReference type="ARBA" id="ARBA00022741"/>
    </source>
</evidence>
<dbReference type="Pfam" id="PF08352">
    <property type="entry name" value="oligo_HPY"/>
    <property type="match status" value="2"/>
</dbReference>
<dbReference type="CDD" id="cd03257">
    <property type="entry name" value="ABC_NikE_OppD_transporters"/>
    <property type="match status" value="2"/>
</dbReference>
<evidence type="ECO:0000256" key="1">
    <source>
        <dbReference type="ARBA" id="ARBA00005417"/>
    </source>
</evidence>
<keyword evidence="3" id="KW-0547">Nucleotide-binding</keyword>
<dbReference type="InterPro" id="IPR013563">
    <property type="entry name" value="Oligopep_ABC_C"/>
</dbReference>
<dbReference type="Pfam" id="PF00005">
    <property type="entry name" value="ABC_tran"/>
    <property type="match status" value="2"/>
</dbReference>
<dbReference type="InterPro" id="IPR003439">
    <property type="entry name" value="ABC_transporter-like_ATP-bd"/>
</dbReference>
<dbReference type="GO" id="GO:0005524">
    <property type="term" value="F:ATP binding"/>
    <property type="evidence" value="ECO:0007669"/>
    <property type="project" value="UniProtKB-KW"/>
</dbReference>
<evidence type="ECO:0000313" key="7">
    <source>
        <dbReference type="Proteomes" id="UP001589793"/>
    </source>
</evidence>
<organism evidence="6 7">
    <name type="scientific">Brachybacterium hainanense</name>
    <dbReference type="NCBI Taxonomy" id="1541174"/>
    <lineage>
        <taxon>Bacteria</taxon>
        <taxon>Bacillati</taxon>
        <taxon>Actinomycetota</taxon>
        <taxon>Actinomycetes</taxon>
        <taxon>Micrococcales</taxon>
        <taxon>Dermabacteraceae</taxon>
        <taxon>Brachybacterium</taxon>
    </lineage>
</organism>
<keyword evidence="2" id="KW-0813">Transport</keyword>
<dbReference type="PANTHER" id="PTHR43776:SF7">
    <property type="entry name" value="D,D-DIPEPTIDE TRANSPORT ATP-BINDING PROTEIN DDPF-RELATED"/>
    <property type="match status" value="1"/>
</dbReference>
<evidence type="ECO:0000256" key="2">
    <source>
        <dbReference type="ARBA" id="ARBA00022448"/>
    </source>
</evidence>
<dbReference type="PROSITE" id="PS50893">
    <property type="entry name" value="ABC_TRANSPORTER_2"/>
    <property type="match status" value="2"/>
</dbReference>
<reference evidence="6 7" key="1">
    <citation type="submission" date="2024-09" db="EMBL/GenBank/DDBJ databases">
        <authorList>
            <person name="Sun Q."/>
            <person name="Mori K."/>
        </authorList>
    </citation>
    <scope>NUCLEOTIDE SEQUENCE [LARGE SCALE GENOMIC DNA]</scope>
    <source>
        <strain evidence="6 7">CICC 10874</strain>
    </source>
</reference>
<dbReference type="SUPFAM" id="SSF52540">
    <property type="entry name" value="P-loop containing nucleoside triphosphate hydrolases"/>
    <property type="match status" value="2"/>
</dbReference>
<dbReference type="InterPro" id="IPR003593">
    <property type="entry name" value="AAA+_ATPase"/>
</dbReference>
<dbReference type="EMBL" id="JBHLSV010000033">
    <property type="protein sequence ID" value="MFC0675923.1"/>
    <property type="molecule type" value="Genomic_DNA"/>
</dbReference>
<dbReference type="NCBIfam" id="NF007739">
    <property type="entry name" value="PRK10419.1"/>
    <property type="match status" value="2"/>
</dbReference>
<evidence type="ECO:0000256" key="4">
    <source>
        <dbReference type="ARBA" id="ARBA00022840"/>
    </source>
</evidence>
<evidence type="ECO:0000313" key="6">
    <source>
        <dbReference type="EMBL" id="MFC0675923.1"/>
    </source>
</evidence>
<dbReference type="Proteomes" id="UP001589793">
    <property type="component" value="Unassembled WGS sequence"/>
</dbReference>
<dbReference type="InterPro" id="IPR017871">
    <property type="entry name" value="ABC_transporter-like_CS"/>
</dbReference>
<proteinExistence type="inferred from homology"/>
<comment type="similarity">
    <text evidence="1">Belongs to the ABC transporter superfamily.</text>
</comment>
<evidence type="ECO:0000259" key="5">
    <source>
        <dbReference type="PROSITE" id="PS50893"/>
    </source>
</evidence>
<dbReference type="Gene3D" id="3.40.50.300">
    <property type="entry name" value="P-loop containing nucleotide triphosphate hydrolases"/>
    <property type="match status" value="2"/>
</dbReference>
<keyword evidence="4 6" id="KW-0067">ATP-binding</keyword>
<feature type="domain" description="ABC transporter" evidence="5">
    <location>
        <begin position="285"/>
        <end position="537"/>
    </location>
</feature>
<dbReference type="PROSITE" id="PS00211">
    <property type="entry name" value="ABC_TRANSPORTER_1"/>
    <property type="match status" value="2"/>
</dbReference>
<gene>
    <name evidence="6" type="primary">nikE</name>
    <name evidence="6" type="ORF">ACFFF6_18390</name>
</gene>
<dbReference type="InterPro" id="IPR050319">
    <property type="entry name" value="ABC_transp_ATP-bind"/>
</dbReference>
<protein>
    <submittedName>
        <fullName evidence="6">Nickel ABC transporter ATP-binding protein NikE</fullName>
    </submittedName>
</protein>
<dbReference type="PANTHER" id="PTHR43776">
    <property type="entry name" value="TRANSPORT ATP-BINDING PROTEIN"/>
    <property type="match status" value="1"/>
</dbReference>